<dbReference type="PRINTS" id="PR00080">
    <property type="entry name" value="SDRFAMILY"/>
</dbReference>
<dbReference type="PANTHER" id="PTHR24321">
    <property type="entry name" value="DEHYDROGENASES, SHORT CHAIN"/>
    <property type="match status" value="1"/>
</dbReference>
<reference evidence="4 5" key="1">
    <citation type="submission" date="2019-11" db="EMBL/GenBank/DDBJ databases">
        <title>Draft genome of Amycolatopsis RM579.</title>
        <authorList>
            <person name="Duangmal K."/>
            <person name="Mingma R."/>
        </authorList>
    </citation>
    <scope>NUCLEOTIDE SEQUENCE [LARGE SCALE GENOMIC DNA]</scope>
    <source>
        <strain evidence="4 5">RM579</strain>
    </source>
</reference>
<comment type="similarity">
    <text evidence="1">Belongs to the short-chain dehydrogenases/reductases (SDR) family.</text>
</comment>
<dbReference type="Pfam" id="PF13561">
    <property type="entry name" value="adh_short_C2"/>
    <property type="match status" value="1"/>
</dbReference>
<evidence type="ECO:0000256" key="2">
    <source>
        <dbReference type="ARBA" id="ARBA00023002"/>
    </source>
</evidence>
<dbReference type="EC" id="1.1.99.-" evidence="4"/>
<evidence type="ECO:0000256" key="3">
    <source>
        <dbReference type="ARBA" id="ARBA00023027"/>
    </source>
</evidence>
<dbReference type="Gene3D" id="3.40.50.720">
    <property type="entry name" value="NAD(P)-binding Rossmann-like Domain"/>
    <property type="match status" value="1"/>
</dbReference>
<dbReference type="Proteomes" id="UP000440096">
    <property type="component" value="Unassembled WGS sequence"/>
</dbReference>
<dbReference type="InterPro" id="IPR020904">
    <property type="entry name" value="Sc_DH/Rdtase_CS"/>
</dbReference>
<dbReference type="NCBIfam" id="TIGR03971">
    <property type="entry name" value="SDR_subfam_1"/>
    <property type="match status" value="1"/>
</dbReference>
<dbReference type="PANTHER" id="PTHR24321:SF8">
    <property type="entry name" value="ESTRADIOL 17-BETA-DEHYDROGENASE 8-RELATED"/>
    <property type="match status" value="1"/>
</dbReference>
<sequence>MSDGSCRVKRFEGKTVVISGAARGQGRSHALGFAAEGANVVGFDICGPVESTPIALASPDDLAETAGKVEALGSEALFVQADVRDAAQVADVFRRARDRFGHIDVVLANAGIIGHFAPSWEIDDDTYRDVVDIDLIGAWRVLKYGVAAMIEDGVRGVVTVTGSGASLKGLANLSPYVAAKHGLVGMVRTAARELGAHGIRVNLIAPGNVNTDMIINPFVYGVYFPGVDSPSKEDFEALATSQNPMGQPYLEPDDITRTVLYLSSDDARFVTGTVVPVDGGQGIP</sequence>
<evidence type="ECO:0000256" key="1">
    <source>
        <dbReference type="ARBA" id="ARBA00006484"/>
    </source>
</evidence>
<dbReference type="PRINTS" id="PR00081">
    <property type="entry name" value="GDHRDH"/>
</dbReference>
<dbReference type="CDD" id="cd05233">
    <property type="entry name" value="SDR_c"/>
    <property type="match status" value="1"/>
</dbReference>
<keyword evidence="5" id="KW-1185">Reference proteome</keyword>
<keyword evidence="3" id="KW-0520">NAD</keyword>
<dbReference type="AlphaFoldDB" id="A0A6N7YRY1"/>
<dbReference type="PROSITE" id="PS00061">
    <property type="entry name" value="ADH_SHORT"/>
    <property type="match status" value="1"/>
</dbReference>
<organism evidence="4 5">
    <name type="scientific">Amycolatopsis pithecellobii</name>
    <dbReference type="NCBI Taxonomy" id="664692"/>
    <lineage>
        <taxon>Bacteria</taxon>
        <taxon>Bacillati</taxon>
        <taxon>Actinomycetota</taxon>
        <taxon>Actinomycetes</taxon>
        <taxon>Pseudonocardiales</taxon>
        <taxon>Pseudonocardiaceae</taxon>
        <taxon>Amycolatopsis</taxon>
    </lineage>
</organism>
<dbReference type="InterPro" id="IPR023985">
    <property type="entry name" value="SDR_subfam_1"/>
</dbReference>
<dbReference type="EMBL" id="WMBA01000014">
    <property type="protein sequence ID" value="MTD54688.1"/>
    <property type="molecule type" value="Genomic_DNA"/>
</dbReference>
<gene>
    <name evidence="4" type="ORF">GKO32_11955</name>
</gene>
<name>A0A6N7YRY1_9PSEU</name>
<dbReference type="InterPro" id="IPR002347">
    <property type="entry name" value="SDR_fam"/>
</dbReference>
<proteinExistence type="inferred from homology"/>
<dbReference type="FunFam" id="3.40.50.720:FF:000084">
    <property type="entry name" value="Short-chain dehydrogenase reductase"/>
    <property type="match status" value="1"/>
</dbReference>
<comment type="caution">
    <text evidence="4">The sequence shown here is derived from an EMBL/GenBank/DDBJ whole genome shotgun (WGS) entry which is preliminary data.</text>
</comment>
<evidence type="ECO:0000313" key="5">
    <source>
        <dbReference type="Proteomes" id="UP000440096"/>
    </source>
</evidence>
<keyword evidence="2 4" id="KW-0560">Oxidoreductase</keyword>
<dbReference type="GO" id="GO:0016491">
    <property type="term" value="F:oxidoreductase activity"/>
    <property type="evidence" value="ECO:0007669"/>
    <property type="project" value="UniProtKB-KW"/>
</dbReference>
<dbReference type="InterPro" id="IPR036291">
    <property type="entry name" value="NAD(P)-bd_dom_sf"/>
</dbReference>
<dbReference type="SUPFAM" id="SSF51735">
    <property type="entry name" value="NAD(P)-binding Rossmann-fold domains"/>
    <property type="match status" value="1"/>
</dbReference>
<accession>A0A6N7YRY1</accession>
<protein>
    <submittedName>
        <fullName evidence="4">Mycofactocin-coupled SDR family oxidoreductase</fullName>
        <ecNumber evidence="4">1.1.99.-</ecNumber>
    </submittedName>
</protein>
<evidence type="ECO:0000313" key="4">
    <source>
        <dbReference type="EMBL" id="MTD54688.1"/>
    </source>
</evidence>